<feature type="region of interest" description="Disordered" evidence="6">
    <location>
        <begin position="1078"/>
        <end position="1108"/>
    </location>
</feature>
<name>A0ABT2RNU2_9FIRM</name>
<dbReference type="Pfam" id="PF13385">
    <property type="entry name" value="Laminin_G_3"/>
    <property type="match status" value="1"/>
</dbReference>
<evidence type="ECO:0000256" key="6">
    <source>
        <dbReference type="SAM" id="MobiDB-lite"/>
    </source>
</evidence>
<accession>A0ABT2RNU2</accession>
<dbReference type="InterPro" id="IPR006710">
    <property type="entry name" value="Glyco_hydro_43"/>
</dbReference>
<dbReference type="Pfam" id="PF04616">
    <property type="entry name" value="Glyco_hydro_43"/>
    <property type="match status" value="1"/>
</dbReference>
<dbReference type="InterPro" id="IPR001119">
    <property type="entry name" value="SLH_dom"/>
</dbReference>
<keyword evidence="5" id="KW-0326">Glycosidase</keyword>
<keyword evidence="4" id="KW-0378">Hydrolase</keyword>
<feature type="domain" description="SLH" evidence="8">
    <location>
        <begin position="1164"/>
        <end position="1228"/>
    </location>
</feature>
<dbReference type="PROSITE" id="PS51272">
    <property type="entry name" value="SLH"/>
    <property type="match status" value="3"/>
</dbReference>
<dbReference type="Gene3D" id="2.115.10.20">
    <property type="entry name" value="Glycosyl hydrolase domain, family 43"/>
    <property type="match status" value="1"/>
</dbReference>
<organism evidence="9 10">
    <name type="scientific">Dorea acetigenes</name>
    <dbReference type="NCBI Taxonomy" id="2981787"/>
    <lineage>
        <taxon>Bacteria</taxon>
        <taxon>Bacillati</taxon>
        <taxon>Bacillota</taxon>
        <taxon>Clostridia</taxon>
        <taxon>Lachnospirales</taxon>
        <taxon>Lachnospiraceae</taxon>
        <taxon>Dorea</taxon>
    </lineage>
</organism>
<feature type="signal peptide" evidence="7">
    <location>
        <begin position="1"/>
        <end position="26"/>
    </location>
</feature>
<reference evidence="9 10" key="1">
    <citation type="journal article" date="2021" name="ISME Commun">
        <title>Automated analysis of genomic sequences facilitates high-throughput and comprehensive description of bacteria.</title>
        <authorList>
            <person name="Hitch T.C.A."/>
        </authorList>
    </citation>
    <scope>NUCLEOTIDE SEQUENCE [LARGE SCALE GENOMIC DNA]</scope>
    <source>
        <strain evidence="9 10">Sanger_03</strain>
    </source>
</reference>
<dbReference type="PANTHER" id="PTHR43817">
    <property type="entry name" value="GLYCOSYL HYDROLASE"/>
    <property type="match status" value="1"/>
</dbReference>
<gene>
    <name evidence="9" type="ORF">OCV99_11135</name>
</gene>
<comment type="similarity">
    <text evidence="1">Belongs to the glycosyl hydrolase 43 family.</text>
</comment>
<keyword evidence="3" id="KW-0677">Repeat</keyword>
<dbReference type="Gene3D" id="2.60.120.200">
    <property type="match status" value="1"/>
</dbReference>
<keyword evidence="2 7" id="KW-0732">Signal</keyword>
<keyword evidence="10" id="KW-1185">Reference proteome</keyword>
<dbReference type="InterPro" id="IPR011081">
    <property type="entry name" value="Big_4"/>
</dbReference>
<dbReference type="Pfam" id="PF07532">
    <property type="entry name" value="Big_4"/>
    <property type="match status" value="1"/>
</dbReference>
<comment type="caution">
    <text evidence="9">The sequence shown here is derived from an EMBL/GenBank/DDBJ whole genome shotgun (WGS) entry which is preliminary data.</text>
</comment>
<dbReference type="InterPro" id="IPR046780">
    <property type="entry name" value="aBig_2"/>
</dbReference>
<proteinExistence type="inferred from homology"/>
<dbReference type="RefSeq" id="WP_158370604.1">
    <property type="nucleotide sequence ID" value="NZ_JAOQJU010000013.1"/>
</dbReference>
<evidence type="ECO:0000256" key="3">
    <source>
        <dbReference type="ARBA" id="ARBA00022737"/>
    </source>
</evidence>
<feature type="compositionally biased region" description="Pro residues" evidence="6">
    <location>
        <begin position="1089"/>
        <end position="1101"/>
    </location>
</feature>
<dbReference type="EMBL" id="JAOQJU010000013">
    <property type="protein sequence ID" value="MCU6687087.1"/>
    <property type="molecule type" value="Genomic_DNA"/>
</dbReference>
<evidence type="ECO:0000256" key="4">
    <source>
        <dbReference type="ARBA" id="ARBA00022801"/>
    </source>
</evidence>
<evidence type="ECO:0000313" key="10">
    <source>
        <dbReference type="Proteomes" id="UP001652431"/>
    </source>
</evidence>
<evidence type="ECO:0000256" key="5">
    <source>
        <dbReference type="ARBA" id="ARBA00023295"/>
    </source>
</evidence>
<dbReference type="PANTHER" id="PTHR43817:SF1">
    <property type="entry name" value="HYDROLASE, FAMILY 43, PUTATIVE (AFU_ORTHOLOGUE AFUA_3G01660)-RELATED"/>
    <property type="match status" value="1"/>
</dbReference>
<evidence type="ECO:0000256" key="1">
    <source>
        <dbReference type="ARBA" id="ARBA00009865"/>
    </source>
</evidence>
<sequence>MKKRRIGSLLLAAALAFSGLSVPAKAAEEQSQSDLAVHYDMTHEGEYLKDVSGNNHDAKMYNIEDTDFQDVYGDAVLKFPGTNESYVALPVSIKEDLNYQEAFTIEMTLRPETAQFQFLWTIGTGFQTDYLFFNPRLANGSINVAIKTDAVNQENSIPGVGDVQLNTHKYSLVTVTSEGNTLKLYVNGNAIGTLNHAHNLDDIFGGNEEGVLGYLAKSNWNDPYCDAEVTDFKIYNKTLTEEEVKENYTEMEALQSLKADADSVSLPEYTFEDLELPSKGARGSSVTWKSSAPEVISADGKIQAGISGTTEVTFTASFKDSASGMAIDKNFKVQVIADGEQGRLEYVAEKFDLGITYVTDDITLPEEFEGLAISWEGNELITNEGKVTRPDEDTEVVLKAEFSYGGAKVSRNFPVTVAAKPAGYLATYIALYEYNMGSEEALKPTNFDENKETNYTNNERTDVMHYALSKDGKEYTALNHSKAVLYPTGLYKMGSPSLFRKPDGTYGAIASVDNNSTEILVYDSEDLIFFENQRKVELNTQGIIVKNPTVKYDNGTKEYAVFWEGGDGKSYKSVTKDFTSFSVPEAVQYQKETVSGTLPKYASAAESSQFELTAQEYDRLEKKFGDIYSTSVNGQVSVSADGTETEESFTWDGKENGSISVKPGSKITLPEQIQVAYNDGSDADMNIAWDDSALDLSKEGTYEITGTISSTSYESPLVECRADPQIVYNEKDGMYYFTGSYMNGDNEAGRGHYDSIILRKASTINGLKDAEEVRIWWGEREDGIAPGAYWAPELHYFGGKWRIISMAGWGADRQGIFTCEGDDLMDPDNWGFSGYIDVTETNHETQTSRVNNFDTTFFELNGTCYYVTPKGADWKGALWITTFDPDNPTVLTSDPVIISRGDMAFETNVLQNGQNIQEGSAVLFHDDKIFIAYACATVDQFYATNVIYADIDADLMDPDSWSKYPYPLLSTADLTTTVEDPDYTTGKKGSYSGTFGPGHNSFTVDENGNPVIVYHARAWGESYVDRDEDRYGLFDAGRHAYANSVHFGADGFPIFNMTAEQILSEELKTVTLTVKVEKAAEPDPDPTPDPDPQPTPDPTPDPDPKLPYVDVEEGDWFYDGAYYNYFAGTMTGTDTTHFSPYEILPRAQFATILHRMEGKPDAAYTNRFPDVPDGQFYSTAVLWAAEAKVVTGYTDSGYFGTNDPITREQMVVMMYRYADYKKYDISKSTDISSFSDAGQVSEFAEKAMKWAVENGIIEGKKNTDGSYRLDPQGSTSRAECAIIIQRFMEKFGK</sequence>
<dbReference type="Pfam" id="PF20578">
    <property type="entry name" value="aBig_2"/>
    <property type="match status" value="2"/>
</dbReference>
<dbReference type="Proteomes" id="UP001652431">
    <property type="component" value="Unassembled WGS sequence"/>
</dbReference>
<evidence type="ECO:0000313" key="9">
    <source>
        <dbReference type="EMBL" id="MCU6687087.1"/>
    </source>
</evidence>
<protein>
    <submittedName>
        <fullName evidence="9">Family 43 glycosylhydrolase</fullName>
    </submittedName>
</protein>
<dbReference type="InterPro" id="IPR023296">
    <property type="entry name" value="Glyco_hydro_beta-prop_sf"/>
</dbReference>
<dbReference type="CDD" id="cd18819">
    <property type="entry name" value="GH43_LbAraf43-like"/>
    <property type="match status" value="1"/>
</dbReference>
<feature type="chain" id="PRO_5046035286" evidence="7">
    <location>
        <begin position="27"/>
        <end position="1293"/>
    </location>
</feature>
<evidence type="ECO:0000256" key="2">
    <source>
        <dbReference type="ARBA" id="ARBA00022729"/>
    </source>
</evidence>
<dbReference type="SUPFAM" id="SSF75005">
    <property type="entry name" value="Arabinanase/levansucrase/invertase"/>
    <property type="match status" value="2"/>
</dbReference>
<feature type="domain" description="SLH" evidence="8">
    <location>
        <begin position="1231"/>
        <end position="1293"/>
    </location>
</feature>
<evidence type="ECO:0000259" key="8">
    <source>
        <dbReference type="PROSITE" id="PS51272"/>
    </source>
</evidence>
<feature type="domain" description="SLH" evidence="8">
    <location>
        <begin position="1104"/>
        <end position="1163"/>
    </location>
</feature>
<dbReference type="InterPro" id="IPR013320">
    <property type="entry name" value="ConA-like_dom_sf"/>
</dbReference>
<dbReference type="Pfam" id="PF00395">
    <property type="entry name" value="SLH"/>
    <property type="match status" value="2"/>
</dbReference>
<dbReference type="SUPFAM" id="SSF49899">
    <property type="entry name" value="Concanavalin A-like lectins/glucanases"/>
    <property type="match status" value="1"/>
</dbReference>
<evidence type="ECO:0000256" key="7">
    <source>
        <dbReference type="SAM" id="SignalP"/>
    </source>
</evidence>